<evidence type="ECO:0000313" key="3">
    <source>
        <dbReference type="EMBL" id="MEJ8847535.1"/>
    </source>
</evidence>
<dbReference type="SUPFAM" id="SSF54909">
    <property type="entry name" value="Dimeric alpha+beta barrel"/>
    <property type="match status" value="1"/>
</dbReference>
<comment type="caution">
    <text evidence="3">The sequence shown here is derived from an EMBL/GenBank/DDBJ whole genome shotgun (WGS) entry which is preliminary data.</text>
</comment>
<evidence type="ECO:0000259" key="2">
    <source>
        <dbReference type="Pfam" id="PF03795"/>
    </source>
</evidence>
<dbReference type="InterPro" id="IPR005545">
    <property type="entry name" value="YCII"/>
</dbReference>
<comment type="similarity">
    <text evidence="1">Belongs to the YciI family.</text>
</comment>
<gene>
    <name evidence="3" type="ORF">WKW82_12825</name>
</gene>
<dbReference type="InterPro" id="IPR011008">
    <property type="entry name" value="Dimeric_a/b-barrel"/>
</dbReference>
<protein>
    <submittedName>
        <fullName evidence="3">YciI family protein</fullName>
    </submittedName>
</protein>
<organism evidence="3 4">
    <name type="scientific">Variovorax rhizosphaerae</name>
    <dbReference type="NCBI Taxonomy" id="1836200"/>
    <lineage>
        <taxon>Bacteria</taxon>
        <taxon>Pseudomonadati</taxon>
        <taxon>Pseudomonadota</taxon>
        <taxon>Betaproteobacteria</taxon>
        <taxon>Burkholderiales</taxon>
        <taxon>Comamonadaceae</taxon>
        <taxon>Variovorax</taxon>
    </lineage>
</organism>
<dbReference type="PANTHER" id="PTHR35174:SF3">
    <property type="entry name" value="BLL7171 PROTEIN"/>
    <property type="match status" value="1"/>
</dbReference>
<dbReference type="Proteomes" id="UP001385892">
    <property type="component" value="Unassembled WGS sequence"/>
</dbReference>
<dbReference type="RefSeq" id="WP_340342664.1">
    <property type="nucleotide sequence ID" value="NZ_JBBKZT010000005.1"/>
</dbReference>
<dbReference type="Gene3D" id="3.30.70.1060">
    <property type="entry name" value="Dimeric alpha+beta barrel"/>
    <property type="match status" value="1"/>
</dbReference>
<evidence type="ECO:0000313" key="4">
    <source>
        <dbReference type="Proteomes" id="UP001385892"/>
    </source>
</evidence>
<dbReference type="EMBL" id="JBBKZT010000005">
    <property type="protein sequence ID" value="MEJ8847535.1"/>
    <property type="molecule type" value="Genomic_DNA"/>
</dbReference>
<dbReference type="PANTHER" id="PTHR35174">
    <property type="entry name" value="BLL7171 PROTEIN-RELATED"/>
    <property type="match status" value="1"/>
</dbReference>
<name>A0ABU8WL07_9BURK</name>
<evidence type="ECO:0000256" key="1">
    <source>
        <dbReference type="ARBA" id="ARBA00007689"/>
    </source>
</evidence>
<feature type="domain" description="YCII-related" evidence="2">
    <location>
        <begin position="1"/>
        <end position="115"/>
    </location>
</feature>
<dbReference type="Pfam" id="PF03795">
    <property type="entry name" value="YCII"/>
    <property type="match status" value="1"/>
</dbReference>
<proteinExistence type="inferred from homology"/>
<accession>A0ABU8WL07</accession>
<keyword evidence="4" id="KW-1185">Reference proteome</keyword>
<reference evidence="3 4" key="1">
    <citation type="submission" date="2024-03" db="EMBL/GenBank/DDBJ databases">
        <title>Novel species of the genus Variovorax.</title>
        <authorList>
            <person name="Liu Q."/>
            <person name="Xin Y.-H."/>
        </authorList>
    </citation>
    <scope>NUCLEOTIDE SEQUENCE [LARGE SCALE GENOMIC DNA]</scope>
    <source>
        <strain evidence="3 4">KACC 18900</strain>
    </source>
</reference>
<sequence>MRYLCMIYATQAQMDAIPPAELPAFVNAHLDYDDELKASCKLVASEGLESSDKAVVVRMRKGKLSVTDGPFVETNEQLGGFYLVDADSEEEALHIAAGIPSVRVGSIEVRPVLAMRGDAAGGAQ</sequence>